<evidence type="ECO:0000256" key="1">
    <source>
        <dbReference type="ARBA" id="ARBA00004342"/>
    </source>
</evidence>
<dbReference type="InterPro" id="IPR005225">
    <property type="entry name" value="Small_GTP-bd"/>
</dbReference>
<keyword evidence="5" id="KW-0342">GTP-binding</keyword>
<comment type="subcellular location">
    <subcellularLocation>
        <location evidence="1">Cell membrane</location>
        <topology evidence="1">Lipid-anchor</topology>
        <orientation evidence="1">Cytoplasmic side</orientation>
    </subcellularLocation>
</comment>
<keyword evidence="4" id="KW-0547">Nucleotide-binding</keyword>
<dbReference type="InterPro" id="IPR020849">
    <property type="entry name" value="Small_GTPase_Ras-type"/>
</dbReference>
<dbReference type="Gene3D" id="3.40.50.300">
    <property type="entry name" value="P-loop containing nucleotide triphosphate hydrolases"/>
    <property type="match status" value="1"/>
</dbReference>
<dbReference type="PRINTS" id="PR00449">
    <property type="entry name" value="RASTRNSFRMNG"/>
</dbReference>
<dbReference type="PROSITE" id="PS51421">
    <property type="entry name" value="RAS"/>
    <property type="match status" value="1"/>
</dbReference>
<evidence type="ECO:0000256" key="10">
    <source>
        <dbReference type="SAM" id="MobiDB-lite"/>
    </source>
</evidence>
<accession>A0A7J7J0I8</accession>
<dbReference type="InterPro" id="IPR027417">
    <property type="entry name" value="P-loop_NTPase"/>
</dbReference>
<proteinExistence type="inferred from homology"/>
<evidence type="ECO:0000313" key="12">
    <source>
        <dbReference type="Proteomes" id="UP000593567"/>
    </source>
</evidence>
<comment type="similarity">
    <text evidence="9">Belongs to the small GTPase superfamily. Di-Ras family.</text>
</comment>
<evidence type="ECO:0000256" key="3">
    <source>
        <dbReference type="ARBA" id="ARBA00022481"/>
    </source>
</evidence>
<dbReference type="FunFam" id="3.40.50.300:FF:000303">
    <property type="entry name" value="GTP-binding protein Di-Ras2"/>
    <property type="match status" value="1"/>
</dbReference>
<dbReference type="GO" id="GO:0003924">
    <property type="term" value="F:GTPase activity"/>
    <property type="evidence" value="ECO:0007669"/>
    <property type="project" value="InterPro"/>
</dbReference>
<dbReference type="PROSITE" id="PS51420">
    <property type="entry name" value="RHO"/>
    <property type="match status" value="1"/>
</dbReference>
<dbReference type="SMART" id="SM00175">
    <property type="entry name" value="RAB"/>
    <property type="match status" value="1"/>
</dbReference>
<dbReference type="GO" id="GO:0005886">
    <property type="term" value="C:plasma membrane"/>
    <property type="evidence" value="ECO:0007669"/>
    <property type="project" value="UniProtKB-SubCell"/>
</dbReference>
<gene>
    <name evidence="11" type="ORF">EB796_021930</name>
</gene>
<dbReference type="AlphaFoldDB" id="A0A7J7J0I8"/>
<evidence type="ECO:0000256" key="8">
    <source>
        <dbReference type="ARBA" id="ARBA00023289"/>
    </source>
</evidence>
<name>A0A7J7J0I8_BUGNE</name>
<dbReference type="OrthoDB" id="265044at2759"/>
<evidence type="ECO:0000313" key="11">
    <source>
        <dbReference type="EMBL" id="KAF6019702.1"/>
    </source>
</evidence>
<keyword evidence="6" id="KW-0472">Membrane</keyword>
<dbReference type="SMART" id="SM00173">
    <property type="entry name" value="RAS"/>
    <property type="match status" value="1"/>
</dbReference>
<evidence type="ECO:0000256" key="2">
    <source>
        <dbReference type="ARBA" id="ARBA00022475"/>
    </source>
</evidence>
<dbReference type="EMBL" id="VXIV02003214">
    <property type="protein sequence ID" value="KAF6019702.1"/>
    <property type="molecule type" value="Genomic_DNA"/>
</dbReference>
<keyword evidence="2" id="KW-1003">Cell membrane</keyword>
<feature type="region of interest" description="Disordered" evidence="10">
    <location>
        <begin position="182"/>
        <end position="207"/>
    </location>
</feature>
<dbReference type="GO" id="GO:0007165">
    <property type="term" value="P:signal transduction"/>
    <property type="evidence" value="ECO:0007669"/>
    <property type="project" value="InterPro"/>
</dbReference>
<dbReference type="PROSITE" id="PS51419">
    <property type="entry name" value="RAB"/>
    <property type="match status" value="1"/>
</dbReference>
<evidence type="ECO:0000256" key="4">
    <source>
        <dbReference type="ARBA" id="ARBA00022741"/>
    </source>
</evidence>
<comment type="caution">
    <text evidence="11">The sequence shown here is derived from an EMBL/GenBank/DDBJ whole genome shotgun (WGS) entry which is preliminary data.</text>
</comment>
<evidence type="ECO:0000256" key="5">
    <source>
        <dbReference type="ARBA" id="ARBA00023134"/>
    </source>
</evidence>
<dbReference type="InterPro" id="IPR001806">
    <property type="entry name" value="Small_GTPase"/>
</dbReference>
<evidence type="ECO:0000256" key="7">
    <source>
        <dbReference type="ARBA" id="ARBA00023288"/>
    </source>
</evidence>
<keyword evidence="8" id="KW-0636">Prenylation</keyword>
<keyword evidence="7" id="KW-0449">Lipoprotein</keyword>
<dbReference type="SMART" id="SM00174">
    <property type="entry name" value="RHO"/>
    <property type="match status" value="1"/>
</dbReference>
<dbReference type="NCBIfam" id="TIGR00231">
    <property type="entry name" value="small_GTP"/>
    <property type="match status" value="1"/>
</dbReference>
<dbReference type="Proteomes" id="UP000593567">
    <property type="component" value="Unassembled WGS sequence"/>
</dbReference>
<dbReference type="Pfam" id="PF00071">
    <property type="entry name" value="Ras"/>
    <property type="match status" value="1"/>
</dbReference>
<keyword evidence="12" id="KW-1185">Reference proteome</keyword>
<dbReference type="SUPFAM" id="SSF52540">
    <property type="entry name" value="P-loop containing nucleoside triphosphate hydrolases"/>
    <property type="match status" value="1"/>
</dbReference>
<reference evidence="11" key="1">
    <citation type="submission" date="2020-06" db="EMBL/GenBank/DDBJ databases">
        <title>Draft genome of Bugula neritina, a colonial animal packing powerful symbionts and potential medicines.</title>
        <authorList>
            <person name="Rayko M."/>
        </authorList>
    </citation>
    <scope>NUCLEOTIDE SEQUENCE [LARGE SCALE GENOMIC DNA]</scope>
    <source>
        <strain evidence="11">Kwan_BN1</strain>
    </source>
</reference>
<dbReference type="GO" id="GO:0005525">
    <property type="term" value="F:GTP binding"/>
    <property type="evidence" value="ECO:0007669"/>
    <property type="project" value="UniProtKB-KW"/>
</dbReference>
<evidence type="ECO:0000256" key="6">
    <source>
        <dbReference type="ARBA" id="ARBA00023136"/>
    </source>
</evidence>
<organism evidence="11 12">
    <name type="scientific">Bugula neritina</name>
    <name type="common">Brown bryozoan</name>
    <name type="synonym">Sertularia neritina</name>
    <dbReference type="NCBI Taxonomy" id="10212"/>
    <lineage>
        <taxon>Eukaryota</taxon>
        <taxon>Metazoa</taxon>
        <taxon>Spiralia</taxon>
        <taxon>Lophotrochozoa</taxon>
        <taxon>Bryozoa</taxon>
        <taxon>Gymnolaemata</taxon>
        <taxon>Cheilostomatida</taxon>
        <taxon>Flustrina</taxon>
        <taxon>Buguloidea</taxon>
        <taxon>Bugulidae</taxon>
        <taxon>Bugula</taxon>
    </lineage>
</organism>
<protein>
    <submittedName>
        <fullName evidence="11">DIRAS2</fullName>
    </submittedName>
</protein>
<dbReference type="PANTHER" id="PTHR24070">
    <property type="entry name" value="RAS, DI-RAS, AND RHEB FAMILY MEMBERS OF SMALL GTPASE SUPERFAMILY"/>
    <property type="match status" value="1"/>
</dbReference>
<evidence type="ECO:0000256" key="9">
    <source>
        <dbReference type="ARBA" id="ARBA00061515"/>
    </source>
</evidence>
<keyword evidence="3" id="KW-0488">Methylation</keyword>
<sequence>MPNAVVTHDANDYRVAVFGAAGVGKSSIVQRFVHDTYKEGYVPTVEDTYRKVISSNKSICTLQVTDTTGSHQFPAMQKLSIQRGHAFILTYSTTNKQSLPQLKPVFDEIVDIKGGSEMVPIMLVGNKCDDPNRQIPESEGRRMANQWQCSFLETSAKNNYNIQELFEQLLHLEKRRAMSLETGAKKKKGKSKAAQRADGIKNKCVVS</sequence>